<keyword evidence="5" id="KW-1185">Reference proteome</keyword>
<accession>A0A1D2VF75</accession>
<dbReference type="STRING" id="1344418.A0A1D2VF75"/>
<feature type="signal peptide" evidence="3">
    <location>
        <begin position="1"/>
        <end position="18"/>
    </location>
</feature>
<evidence type="ECO:0000256" key="1">
    <source>
        <dbReference type="ARBA" id="ARBA00022729"/>
    </source>
</evidence>
<dbReference type="EMBL" id="KV454482">
    <property type="protein sequence ID" value="ODV60338.1"/>
    <property type="molecule type" value="Genomic_DNA"/>
</dbReference>
<dbReference type="RefSeq" id="XP_020046645.1">
    <property type="nucleotide sequence ID" value="XM_020193427.1"/>
</dbReference>
<dbReference type="GeneID" id="30967063"/>
<sequence>MQFSRALLLAAAAAAVSAGYANTTVYDIDTTVITITSCESVTVCTEVPVTTGVTTVTETIKGTKTVYTTYCPLPEETESYTPPVSSSTKKGNDTVPEVETANGASKVAFGLGSVAAVAGLLLF</sequence>
<protein>
    <submittedName>
        <fullName evidence="4">Uncharacterized protein</fullName>
    </submittedName>
</protein>
<name>A0A1D2VF75_9ASCO</name>
<proteinExistence type="predicted"/>
<keyword evidence="2" id="KW-0325">Glycoprotein</keyword>
<evidence type="ECO:0000313" key="4">
    <source>
        <dbReference type="EMBL" id="ODV60338.1"/>
    </source>
</evidence>
<dbReference type="InParanoid" id="A0A1D2VF75"/>
<evidence type="ECO:0000256" key="3">
    <source>
        <dbReference type="SAM" id="SignalP"/>
    </source>
</evidence>
<evidence type="ECO:0000256" key="2">
    <source>
        <dbReference type="ARBA" id="ARBA00023180"/>
    </source>
</evidence>
<gene>
    <name evidence="4" type="ORF">ASCRUDRAFT_76342</name>
</gene>
<feature type="chain" id="PRO_5008910427" evidence="3">
    <location>
        <begin position="19"/>
        <end position="123"/>
    </location>
</feature>
<organism evidence="4 5">
    <name type="scientific">Ascoidea rubescens DSM 1968</name>
    <dbReference type="NCBI Taxonomy" id="1344418"/>
    <lineage>
        <taxon>Eukaryota</taxon>
        <taxon>Fungi</taxon>
        <taxon>Dikarya</taxon>
        <taxon>Ascomycota</taxon>
        <taxon>Saccharomycotina</taxon>
        <taxon>Saccharomycetes</taxon>
        <taxon>Ascoideaceae</taxon>
        <taxon>Ascoidea</taxon>
    </lineage>
</organism>
<dbReference type="Proteomes" id="UP000095038">
    <property type="component" value="Unassembled WGS sequence"/>
</dbReference>
<dbReference type="AlphaFoldDB" id="A0A1D2VF75"/>
<dbReference type="FunCoup" id="A0A1D2VF75">
    <property type="interactions" value="27"/>
</dbReference>
<dbReference type="Pfam" id="PF13928">
    <property type="entry name" value="Flocculin_t3"/>
    <property type="match status" value="1"/>
</dbReference>
<evidence type="ECO:0000313" key="5">
    <source>
        <dbReference type="Proteomes" id="UP000095038"/>
    </source>
</evidence>
<keyword evidence="1 3" id="KW-0732">Signal</keyword>
<reference evidence="5" key="1">
    <citation type="submission" date="2016-05" db="EMBL/GenBank/DDBJ databases">
        <title>Comparative genomics of biotechnologically important yeasts.</title>
        <authorList>
            <consortium name="DOE Joint Genome Institute"/>
            <person name="Riley R."/>
            <person name="Haridas S."/>
            <person name="Wolfe K.H."/>
            <person name="Lopes M.R."/>
            <person name="Hittinger C.T."/>
            <person name="Goker M."/>
            <person name="Salamov A."/>
            <person name="Wisecaver J."/>
            <person name="Long T.M."/>
            <person name="Aerts A.L."/>
            <person name="Barry K."/>
            <person name="Choi C."/>
            <person name="Clum A."/>
            <person name="Coughlan A.Y."/>
            <person name="Deshpande S."/>
            <person name="Douglass A.P."/>
            <person name="Hanson S.J."/>
            <person name="Klenk H.-P."/>
            <person name="Labutti K."/>
            <person name="Lapidus A."/>
            <person name="Lindquist E."/>
            <person name="Lipzen A."/>
            <person name="Meier-Kolthoff J.P."/>
            <person name="Ohm R.A."/>
            <person name="Otillar R.P."/>
            <person name="Pangilinan J."/>
            <person name="Peng Y."/>
            <person name="Rokas A."/>
            <person name="Rosa C.A."/>
            <person name="Scheuner C."/>
            <person name="Sibirny A.A."/>
            <person name="Slot J.C."/>
            <person name="Stielow J.B."/>
            <person name="Sun H."/>
            <person name="Kurtzman C.P."/>
            <person name="Blackwell M."/>
            <person name="Grigoriev I.V."/>
            <person name="Jeffries T.W."/>
        </authorList>
    </citation>
    <scope>NUCLEOTIDE SEQUENCE [LARGE SCALE GENOMIC DNA]</scope>
    <source>
        <strain evidence="5">DSM 1968</strain>
    </source>
</reference>
<dbReference type="InterPro" id="IPR025928">
    <property type="entry name" value="Flocculin_t3_rpt"/>
</dbReference>